<dbReference type="InterPro" id="IPR042099">
    <property type="entry name" value="ANL_N_sf"/>
</dbReference>
<accession>A0A428TCW9</accession>
<dbReference type="GO" id="GO:0000981">
    <property type="term" value="F:DNA-binding transcription factor activity, RNA polymerase II-specific"/>
    <property type="evidence" value="ECO:0007669"/>
    <property type="project" value="InterPro"/>
</dbReference>
<dbReference type="SMART" id="SM00066">
    <property type="entry name" value="GAL4"/>
    <property type="match status" value="1"/>
</dbReference>
<dbReference type="Gene3D" id="3.40.50.12780">
    <property type="entry name" value="N-terminal domain of ligase-like"/>
    <property type="match status" value="1"/>
</dbReference>
<evidence type="ECO:0000256" key="2">
    <source>
        <dbReference type="ARBA" id="ARBA00022553"/>
    </source>
</evidence>
<dbReference type="InterPro" id="IPR000873">
    <property type="entry name" value="AMP-dep_synth/lig_dom"/>
</dbReference>
<dbReference type="GO" id="GO:0008270">
    <property type="term" value="F:zinc ion binding"/>
    <property type="evidence" value="ECO:0007669"/>
    <property type="project" value="InterPro"/>
</dbReference>
<dbReference type="Gene3D" id="3.40.50.720">
    <property type="entry name" value="NAD(P)-binding Rossmann-like Domain"/>
    <property type="match status" value="1"/>
</dbReference>
<dbReference type="SUPFAM" id="SSF51735">
    <property type="entry name" value="NAD(P)-binding Rossmann-fold domains"/>
    <property type="match status" value="1"/>
</dbReference>
<organism evidence="6 7">
    <name type="scientific">Fusarium oligoseptatum</name>
    <dbReference type="NCBI Taxonomy" id="2604345"/>
    <lineage>
        <taxon>Eukaryota</taxon>
        <taxon>Fungi</taxon>
        <taxon>Dikarya</taxon>
        <taxon>Ascomycota</taxon>
        <taxon>Pezizomycotina</taxon>
        <taxon>Sordariomycetes</taxon>
        <taxon>Hypocreomycetidae</taxon>
        <taxon>Hypocreales</taxon>
        <taxon>Nectriaceae</taxon>
        <taxon>Fusarium</taxon>
        <taxon>Fusarium solani species complex</taxon>
    </lineage>
</organism>
<dbReference type="Gene3D" id="4.10.240.10">
    <property type="entry name" value="Zn(2)-C6 fungal-type DNA-binding domain"/>
    <property type="match status" value="1"/>
</dbReference>
<dbReference type="EMBL" id="NKCK01000099">
    <property type="protein sequence ID" value="RSL99905.1"/>
    <property type="molecule type" value="Genomic_DNA"/>
</dbReference>
<evidence type="ECO:0000256" key="3">
    <source>
        <dbReference type="ARBA" id="ARBA00022857"/>
    </source>
</evidence>
<dbReference type="InterPro" id="IPR001138">
    <property type="entry name" value="Zn2Cys6_DnaBD"/>
</dbReference>
<dbReference type="PROSITE" id="PS00455">
    <property type="entry name" value="AMP_BINDING"/>
    <property type="match status" value="1"/>
</dbReference>
<evidence type="ECO:0000256" key="4">
    <source>
        <dbReference type="ARBA" id="ARBA00023242"/>
    </source>
</evidence>
<evidence type="ECO:0000313" key="7">
    <source>
        <dbReference type="Proteomes" id="UP000287144"/>
    </source>
</evidence>
<protein>
    <recommendedName>
        <fullName evidence="5">Zn(2)-C6 fungal-type domain-containing protein</fullName>
    </recommendedName>
</protein>
<keyword evidence="3" id="KW-0521">NADP</keyword>
<dbReference type="PANTHER" id="PTHR43439">
    <property type="entry name" value="PHENYLACETATE-COENZYME A LIGASE"/>
    <property type="match status" value="1"/>
</dbReference>
<dbReference type="SUPFAM" id="SSF56801">
    <property type="entry name" value="Acetyl-CoA synthetase-like"/>
    <property type="match status" value="1"/>
</dbReference>
<dbReference type="Pfam" id="PF23562">
    <property type="entry name" value="AMP-binding_C_3"/>
    <property type="match status" value="2"/>
</dbReference>
<dbReference type="PROSITE" id="PS50048">
    <property type="entry name" value="ZN2_CY6_FUNGAL_2"/>
    <property type="match status" value="1"/>
</dbReference>
<proteinExistence type="predicted"/>
<keyword evidence="7" id="KW-1185">Reference proteome</keyword>
<dbReference type="CDD" id="cd00067">
    <property type="entry name" value="GAL4"/>
    <property type="match status" value="1"/>
</dbReference>
<dbReference type="InterPro" id="IPR013120">
    <property type="entry name" value="FAR_NAD-bd"/>
</dbReference>
<gene>
    <name evidence="6" type="ORF">CEP52_009435</name>
</gene>
<dbReference type="InterPro" id="IPR036864">
    <property type="entry name" value="Zn2-C6_fun-type_DNA-bd_sf"/>
</dbReference>
<dbReference type="AlphaFoldDB" id="A0A428TCW9"/>
<feature type="domain" description="Zn(2)-C6 fungal-type" evidence="5">
    <location>
        <begin position="851"/>
        <end position="879"/>
    </location>
</feature>
<evidence type="ECO:0000256" key="1">
    <source>
        <dbReference type="ARBA" id="ARBA00022450"/>
    </source>
</evidence>
<name>A0A428TCW9_9HYPO</name>
<dbReference type="Pfam" id="PF00501">
    <property type="entry name" value="AMP-binding"/>
    <property type="match status" value="1"/>
</dbReference>
<keyword evidence="2" id="KW-0597">Phosphoprotein</keyword>
<dbReference type="Pfam" id="PF07993">
    <property type="entry name" value="NAD_binding_4"/>
    <property type="match status" value="1"/>
</dbReference>
<keyword evidence="1" id="KW-0596">Phosphopantetheine</keyword>
<reference evidence="6 7" key="1">
    <citation type="submission" date="2017-06" db="EMBL/GenBank/DDBJ databases">
        <title>Comparative genomic analysis of Ambrosia Fusariam Clade fungi.</title>
        <authorList>
            <person name="Stajich J.E."/>
            <person name="Carrillo J."/>
            <person name="Kijimoto T."/>
            <person name="Eskalen A."/>
            <person name="O'Donnell K."/>
            <person name="Kasson M."/>
        </authorList>
    </citation>
    <scope>NUCLEOTIDE SEQUENCE [LARGE SCALE GENOMIC DNA]</scope>
    <source>
        <strain evidence="6 7">NRRL62579</strain>
    </source>
</reference>
<dbReference type="InterPro" id="IPR036291">
    <property type="entry name" value="NAD(P)-bd_dom_sf"/>
</dbReference>
<dbReference type="PANTHER" id="PTHR43439:SF2">
    <property type="entry name" value="ENZYME, PUTATIVE (JCVI)-RELATED"/>
    <property type="match status" value="1"/>
</dbReference>
<keyword evidence="4" id="KW-0539">Nucleus</keyword>
<evidence type="ECO:0000313" key="6">
    <source>
        <dbReference type="EMBL" id="RSL99905.1"/>
    </source>
</evidence>
<dbReference type="InterPro" id="IPR020845">
    <property type="entry name" value="AMP-binding_CS"/>
</dbReference>
<sequence length="1159" mass="127412">MPVTTAQFANAVNFMCEWLETRLSPSSTTVVGYTGPNDLRCSILILAGAKTGAKVLLCSSRNSLEGKLALIQQSNCQAWLSSSEGDAQDILGEHPMPSFVIPSVSELIRAEPVPVYPYEKSFLDARWDLLAYLHTSGSTGNPKLIPIYLGAVACVDALHLIAPEDGKRPTAVEWANSTLLCMMPLFHMSSIAGALYSALMFDWTIVLPPPSPISMSLIERLLDLLPMNSAFIPPSILNEMAKSKDALNKLAALDLVISAGGPVAPFAGDIISRHTNLQQIMGSTEGHCPIFVTLPELNVWHTQDLYLAHPEIPELWKFEGRKDDLLILSNGMKINPLGAETQLSKHPAIQAACLSGSGKFQVAALIQLANGFSTNDEATLNLIHRQFVRIVDEPFVWTPKGTLARKATYAKFSQEIDSVYQEQSSGPQVNASDFDQLHTTILQAARGAIGNTSLAAEDDLFQAGFDSLSVQLLHQKLSQALWQSLQPQNENSPGVVDDVRALLAKYTFNLQPEPKGTRVILTGSTGFLGSYLLDTLVADPQVSEVWCLNRSQDALQKQIQSAKDKSLRHDWGSKVKFHTAQLGLPDWRLGAAEYRTLLKGTAHVIHNAWQVNFNLSVWSFESQIAGVSNLIQFCSEARNPVHVCYISSIRVATNWSATHVGPVPEALVQDTAAPGTGYGASKMVAENLLYQAANADVLRLTVCRVGQMSGPVLRGCDHGVWNPKEWLPTLIRTSSEMRALPEDLGNQDNIDWVPIDLAAHIISEMVFNSDTSDEARPQFFHVINPSTIRWKSVLPLIRERLQKHQNLPADVLSFNSWIRKLRNTSGNMSPVGEDEASTSNVMVNIPGRSRGCATCRKRRVKCDESLPECLACVRMRLPCPGARTGTFFVHAVPSSSSSHRTCGSALRLPSPQPSRSSAFDQLFVSHFVESFFGTMKPPPTPGTPSKIWLHELPVFLTSSESSSAKTAIRATSMISYGTLAGDVSIKTAARRWYAEALHHLQCQITKGNVSVDDSIICAVVMLIHFETWAGTSQKAWLRHLKGAAMLLQVAGPERCSHGFMHQVFSHLRFQMFVAAMTENEVPIFASQDWMTIPFRIYPKLIFDQLIDVLFSVLKCLSIADQLINSDDDGDLRAILDALIQDTMLQASQWCSSHSFMLSL</sequence>
<dbReference type="Proteomes" id="UP000287144">
    <property type="component" value="Unassembled WGS sequence"/>
</dbReference>
<dbReference type="STRING" id="1325735.A0A428TCW9"/>
<dbReference type="PROSITE" id="PS00463">
    <property type="entry name" value="ZN2_CY6_FUNGAL_1"/>
    <property type="match status" value="1"/>
</dbReference>
<dbReference type="SUPFAM" id="SSF57701">
    <property type="entry name" value="Zn2/Cys6 DNA-binding domain"/>
    <property type="match status" value="1"/>
</dbReference>
<dbReference type="InterPro" id="IPR051414">
    <property type="entry name" value="Adenylate-forming_Reductase"/>
</dbReference>
<dbReference type="Pfam" id="PF00172">
    <property type="entry name" value="Zn_clus"/>
    <property type="match status" value="1"/>
</dbReference>
<evidence type="ECO:0000259" key="5">
    <source>
        <dbReference type="PROSITE" id="PS50048"/>
    </source>
</evidence>
<comment type="caution">
    <text evidence="6">The sequence shown here is derived from an EMBL/GenBank/DDBJ whole genome shotgun (WGS) entry which is preliminary data.</text>
</comment>